<accession>A0A6V7GYK6</accession>
<proteinExistence type="predicted"/>
<dbReference type="AlphaFoldDB" id="A0A6V7GYK6"/>
<comment type="caution">
    <text evidence="1">The sequence shown here is derived from an EMBL/GenBank/DDBJ whole genome shotgun (WGS) entry which is preliminary data.</text>
</comment>
<dbReference type="EMBL" id="CAJDYZ010003801">
    <property type="protein sequence ID" value="CAD1470493.1"/>
    <property type="molecule type" value="Genomic_DNA"/>
</dbReference>
<evidence type="ECO:0000313" key="1">
    <source>
        <dbReference type="EMBL" id="CAD1470493.1"/>
    </source>
</evidence>
<gene>
    <name evidence="1" type="ORF">MHI_LOCUS187631</name>
</gene>
<dbReference type="OrthoDB" id="10678603at2759"/>
<protein>
    <submittedName>
        <fullName evidence="1">Uncharacterized protein</fullName>
    </submittedName>
</protein>
<name>A0A6V7GYK6_9HYME</name>
<reference evidence="1" key="1">
    <citation type="submission" date="2020-07" db="EMBL/GenBank/DDBJ databases">
        <authorList>
            <person name="Nazaruddin N."/>
        </authorList>
    </citation>
    <scope>NUCLEOTIDE SEQUENCE</scope>
</reference>
<keyword evidence="2" id="KW-1185">Reference proteome</keyword>
<feature type="non-terminal residue" evidence="1">
    <location>
        <position position="97"/>
    </location>
</feature>
<organism evidence="1 2">
    <name type="scientific">Heterotrigona itama</name>
    <dbReference type="NCBI Taxonomy" id="395501"/>
    <lineage>
        <taxon>Eukaryota</taxon>
        <taxon>Metazoa</taxon>
        <taxon>Ecdysozoa</taxon>
        <taxon>Arthropoda</taxon>
        <taxon>Hexapoda</taxon>
        <taxon>Insecta</taxon>
        <taxon>Pterygota</taxon>
        <taxon>Neoptera</taxon>
        <taxon>Endopterygota</taxon>
        <taxon>Hymenoptera</taxon>
        <taxon>Apocrita</taxon>
        <taxon>Aculeata</taxon>
        <taxon>Apoidea</taxon>
        <taxon>Anthophila</taxon>
        <taxon>Apidae</taxon>
        <taxon>Heterotrigona</taxon>
    </lineage>
</organism>
<evidence type="ECO:0000313" key="2">
    <source>
        <dbReference type="Proteomes" id="UP000752696"/>
    </source>
</evidence>
<dbReference type="Proteomes" id="UP000752696">
    <property type="component" value="Unassembled WGS sequence"/>
</dbReference>
<sequence>MAFPESSIDSGRDRDSEFRQSYRTELENAGGLWFRGFKGILQGGIAESRISVVVSSSENECLFSLYFFNCLRKDMKFHEDPQATDYPSWPGNFVQID</sequence>